<accession>A0A9W9LJ27</accession>
<dbReference type="EMBL" id="JAPQKN010000006">
    <property type="protein sequence ID" value="KAJ5157420.1"/>
    <property type="molecule type" value="Genomic_DNA"/>
</dbReference>
<gene>
    <name evidence="1" type="ORF">N7482_008520</name>
</gene>
<reference evidence="1" key="1">
    <citation type="submission" date="2022-11" db="EMBL/GenBank/DDBJ databases">
        <authorList>
            <person name="Petersen C."/>
        </authorList>
    </citation>
    <scope>NUCLEOTIDE SEQUENCE</scope>
    <source>
        <strain evidence="1">IBT 26290</strain>
    </source>
</reference>
<evidence type="ECO:0000313" key="1">
    <source>
        <dbReference type="EMBL" id="KAJ5157420.1"/>
    </source>
</evidence>
<sequence>MISSLTGLRRTARAVLAHAPAGSAPVKCVILHYPSQSGSIVFPSRFQKWPLGPSTAAMGPSSLGKRVGCMPGGRGTAL</sequence>
<organism evidence="1 2">
    <name type="scientific">Penicillium canariense</name>
    <dbReference type="NCBI Taxonomy" id="189055"/>
    <lineage>
        <taxon>Eukaryota</taxon>
        <taxon>Fungi</taxon>
        <taxon>Dikarya</taxon>
        <taxon>Ascomycota</taxon>
        <taxon>Pezizomycotina</taxon>
        <taxon>Eurotiomycetes</taxon>
        <taxon>Eurotiomycetidae</taxon>
        <taxon>Eurotiales</taxon>
        <taxon>Aspergillaceae</taxon>
        <taxon>Penicillium</taxon>
    </lineage>
</organism>
<comment type="caution">
    <text evidence="1">The sequence shown here is derived from an EMBL/GenBank/DDBJ whole genome shotgun (WGS) entry which is preliminary data.</text>
</comment>
<proteinExistence type="predicted"/>
<dbReference type="RefSeq" id="XP_056540409.1">
    <property type="nucleotide sequence ID" value="XM_056690644.1"/>
</dbReference>
<dbReference type="AlphaFoldDB" id="A0A9W9LJ27"/>
<dbReference type="GeneID" id="81429820"/>
<dbReference type="Proteomes" id="UP001149163">
    <property type="component" value="Unassembled WGS sequence"/>
</dbReference>
<reference evidence="1" key="2">
    <citation type="journal article" date="2023" name="IMA Fungus">
        <title>Comparative genomic study of the Penicillium genus elucidates a diverse pangenome and 15 lateral gene transfer events.</title>
        <authorList>
            <person name="Petersen C."/>
            <person name="Sorensen T."/>
            <person name="Nielsen M.R."/>
            <person name="Sondergaard T.E."/>
            <person name="Sorensen J.L."/>
            <person name="Fitzpatrick D.A."/>
            <person name="Frisvad J.C."/>
            <person name="Nielsen K.L."/>
        </authorList>
    </citation>
    <scope>NUCLEOTIDE SEQUENCE</scope>
    <source>
        <strain evidence="1">IBT 26290</strain>
    </source>
</reference>
<name>A0A9W9LJ27_9EURO</name>
<protein>
    <submittedName>
        <fullName evidence="1">Uncharacterized protein</fullName>
    </submittedName>
</protein>
<keyword evidence="2" id="KW-1185">Reference proteome</keyword>
<evidence type="ECO:0000313" key="2">
    <source>
        <dbReference type="Proteomes" id="UP001149163"/>
    </source>
</evidence>